<protein>
    <submittedName>
        <fullName evidence="1">Uncharacterized protein</fullName>
    </submittedName>
</protein>
<dbReference type="Proteomes" id="UP000271256">
    <property type="component" value="Unassembled WGS sequence"/>
</dbReference>
<keyword evidence="2" id="KW-1185">Reference proteome</keyword>
<gene>
    <name evidence="1" type="ORF">D7024_13155</name>
</gene>
<dbReference type="EMBL" id="RBWE01000001">
    <property type="protein sequence ID" value="RKO67800.1"/>
    <property type="molecule type" value="Genomic_DNA"/>
</dbReference>
<comment type="caution">
    <text evidence="1">The sequence shown here is derived from an EMBL/GenBank/DDBJ whole genome shotgun (WGS) entry which is preliminary data.</text>
</comment>
<reference evidence="1 2" key="1">
    <citation type="submission" date="2018-10" db="EMBL/GenBank/DDBJ databases">
        <authorList>
            <person name="Grouzdev D.S."/>
            <person name="Krutkina M.S."/>
            <person name="Tourova T.P."/>
            <person name="Nazina T.N."/>
        </authorList>
    </citation>
    <scope>NUCLEOTIDE SEQUENCE [LARGE SCALE GENOMIC DNA]</scope>
    <source>
        <strain evidence="1 2">435</strain>
    </source>
</reference>
<sequence length="76" mass="8609">MGKARRRPGGGRTSYNNSYACGLIVSTALDYTKEFEEELEKVRAEFEFNRPVKVLLGKDIAYALVLDHMARQAEAR</sequence>
<organism evidence="1 2">
    <name type="scientific">Desulfofundulus salinus</name>
    <dbReference type="NCBI Taxonomy" id="2419843"/>
    <lineage>
        <taxon>Bacteria</taxon>
        <taxon>Bacillati</taxon>
        <taxon>Bacillota</taxon>
        <taxon>Clostridia</taxon>
        <taxon>Eubacteriales</taxon>
        <taxon>Peptococcaceae</taxon>
        <taxon>Desulfofundulus</taxon>
    </lineage>
</organism>
<proteinExistence type="predicted"/>
<evidence type="ECO:0000313" key="1">
    <source>
        <dbReference type="EMBL" id="RKO67800.1"/>
    </source>
</evidence>
<evidence type="ECO:0000313" key="2">
    <source>
        <dbReference type="Proteomes" id="UP000271256"/>
    </source>
</evidence>
<accession>A0A494X4E1</accession>
<name>A0A494X4E1_9FIRM</name>
<dbReference type="RefSeq" id="WP_121452196.1">
    <property type="nucleotide sequence ID" value="NZ_RBWE01000001.1"/>
</dbReference>
<dbReference type="AlphaFoldDB" id="A0A494X4E1"/>